<reference evidence="2" key="1">
    <citation type="submission" date="2022-02" db="EMBL/GenBank/DDBJ databases">
        <title>Coral-associated bacteria.</title>
        <authorList>
            <person name="Tang K."/>
            <person name="Wang X."/>
        </authorList>
    </citation>
    <scope>NUCLEOTIDE SEQUENCE</scope>
    <source>
        <strain evidence="2">SCSIO 43006</strain>
    </source>
</reference>
<organism evidence="2 3">
    <name type="scientific">Microbulbifer variabilis</name>
    <dbReference type="NCBI Taxonomy" id="266805"/>
    <lineage>
        <taxon>Bacteria</taxon>
        <taxon>Pseudomonadati</taxon>
        <taxon>Pseudomonadota</taxon>
        <taxon>Gammaproteobacteria</taxon>
        <taxon>Cellvibrionales</taxon>
        <taxon>Microbulbiferaceae</taxon>
        <taxon>Microbulbifer</taxon>
    </lineage>
</organism>
<keyword evidence="1" id="KW-1133">Transmembrane helix</keyword>
<proteinExistence type="predicted"/>
<sequence>MENNKIFLTINRVNSILFLLLLIASLIGAFFIFQEITKNTRRNAIEIATPDKETKEIIELSDVETIRDKGIQYIRVYSKRDGVLKSGGYSRTLRNLLFLSQIGEEPTWLLPDNSSQIINHRILRTYDDQTNESTSDYIYVEISPKSEGVSACVSATDGTTLECLDTGLNKIIQYEYFSDKQTLGLLVQVSDELRYKVFDLVSKKLESDKFVIKL</sequence>
<gene>
    <name evidence="2" type="ORF">MJO52_05075</name>
</gene>
<keyword evidence="3" id="KW-1185">Reference proteome</keyword>
<name>A0ABY4VDX6_9GAMM</name>
<keyword evidence="1" id="KW-0472">Membrane</keyword>
<dbReference type="EMBL" id="CP092418">
    <property type="protein sequence ID" value="USD22504.1"/>
    <property type="molecule type" value="Genomic_DNA"/>
</dbReference>
<evidence type="ECO:0000313" key="3">
    <source>
        <dbReference type="Proteomes" id="UP001055658"/>
    </source>
</evidence>
<keyword evidence="1" id="KW-0812">Transmembrane</keyword>
<dbReference type="RefSeq" id="WP_252084862.1">
    <property type="nucleotide sequence ID" value="NZ_CP092418.1"/>
</dbReference>
<evidence type="ECO:0000313" key="2">
    <source>
        <dbReference type="EMBL" id="USD22504.1"/>
    </source>
</evidence>
<accession>A0ABY4VDX6</accession>
<protein>
    <submittedName>
        <fullName evidence="2">Uncharacterized protein</fullName>
    </submittedName>
</protein>
<dbReference type="Proteomes" id="UP001055658">
    <property type="component" value="Chromosome"/>
</dbReference>
<evidence type="ECO:0000256" key="1">
    <source>
        <dbReference type="SAM" id="Phobius"/>
    </source>
</evidence>
<feature type="transmembrane region" description="Helical" evidence="1">
    <location>
        <begin position="15"/>
        <end position="33"/>
    </location>
</feature>